<sequence>MRIGDDPSSKDENGRLQFSRDCSPFLNWTEDHLDSIHQQTVVFWSLVATVKLQPVLDGFLEAKAVRFLESVDLDDEESADSFLRRLGQTTDNSSTNFVQSIVSETVDIHINLMKVITNSFWLATPNGLALLGIEDGIEQQSVYETVLQQVVVTSEQYLCHLCVNRYSIVDGDLSESFLELLAQLLRICPYYQPTMDFILNMPVVLTIPSCLTFIETESSLWTFLYEMNLAHGELNKKRGEVQQMWKTVLRVLRMESFEDVIEAKLQTDQNEYFGRRIVPLSLDRLHTLLLLRRHSRTARLWKTSFSIAAPSPPTPSHSPLPLPSPHTPSHSPLPLPHHPHPPTPLCLSLTTHTLPLHSASPSPPTPTPSHSPLPLPHHPHPPTPLCLSLTTHTLPLPSASPLTTHTLPLPSASPSPPTHTLHRLSQPDGQHAACPVGMCCASCSTAAFGQVAVALESEFVCTPSIAPISLLLPPLLPPTLPLSHHLFRLLSTASRQFQLNLTETQLIAHIDASDPAVSLSADAENVVVCLLPTILDSVCKCSSNRRTLSVAAPTPLLARRLSDITEFLVPSHPTPQISPCFHPTMAFVLDVPASLKIPSCLSLIKADAQSCPCEDARQKEDTRRVSCSVCWGGLTTRTCARRSVMLNTRSSRHHHSPTILTDNGLSSDNANVMMPALRVLDCSSLVKSKDDGHESGLDCAGQLTWKEPSKVGMDDDSPQPSSDVAKHLLFPLLPLPACIDDVVEAKFRNEGGPHQDFPWLHSLCVVFVGSGIPSSSAGTIPSPIHPTRKSGGTGSDGMRDKQDASDRHGCSGEKEEE</sequence>
<evidence type="ECO:0000313" key="3">
    <source>
        <dbReference type="Proteomes" id="UP001281761"/>
    </source>
</evidence>
<evidence type="ECO:0000256" key="1">
    <source>
        <dbReference type="SAM" id="MobiDB-lite"/>
    </source>
</evidence>
<feature type="compositionally biased region" description="Pro residues" evidence="1">
    <location>
        <begin position="310"/>
        <end position="344"/>
    </location>
</feature>
<protein>
    <submittedName>
        <fullName evidence="2">Uncharacterized protein</fullName>
    </submittedName>
</protein>
<organism evidence="2 3">
    <name type="scientific">Blattamonas nauphoetae</name>
    <dbReference type="NCBI Taxonomy" id="2049346"/>
    <lineage>
        <taxon>Eukaryota</taxon>
        <taxon>Metamonada</taxon>
        <taxon>Preaxostyla</taxon>
        <taxon>Oxymonadida</taxon>
        <taxon>Blattamonas</taxon>
    </lineage>
</organism>
<feature type="compositionally biased region" description="Low complexity" evidence="1">
    <location>
        <begin position="345"/>
        <end position="360"/>
    </location>
</feature>
<comment type="caution">
    <text evidence="2">The sequence shown here is derived from an EMBL/GenBank/DDBJ whole genome shotgun (WGS) entry which is preliminary data.</text>
</comment>
<feature type="region of interest" description="Disordered" evidence="1">
    <location>
        <begin position="306"/>
        <end position="427"/>
    </location>
</feature>
<keyword evidence="3" id="KW-1185">Reference proteome</keyword>
<feature type="compositionally biased region" description="Basic and acidic residues" evidence="1">
    <location>
        <begin position="797"/>
        <end position="817"/>
    </location>
</feature>
<dbReference type="Proteomes" id="UP001281761">
    <property type="component" value="Unassembled WGS sequence"/>
</dbReference>
<feature type="compositionally biased region" description="Low complexity" evidence="1">
    <location>
        <begin position="385"/>
        <end position="410"/>
    </location>
</feature>
<feature type="compositionally biased region" description="Pro residues" evidence="1">
    <location>
        <begin position="361"/>
        <end position="384"/>
    </location>
</feature>
<reference evidence="2 3" key="1">
    <citation type="journal article" date="2022" name="bioRxiv">
        <title>Genomics of Preaxostyla Flagellates Illuminates Evolutionary Transitions and the Path Towards Mitochondrial Loss.</title>
        <authorList>
            <person name="Novak L.V.F."/>
            <person name="Treitli S.C."/>
            <person name="Pyrih J."/>
            <person name="Halakuc P."/>
            <person name="Pipaliya S.V."/>
            <person name="Vacek V."/>
            <person name="Brzon O."/>
            <person name="Soukal P."/>
            <person name="Eme L."/>
            <person name="Dacks J.B."/>
            <person name="Karnkowska A."/>
            <person name="Elias M."/>
            <person name="Hampl V."/>
        </authorList>
    </citation>
    <scope>NUCLEOTIDE SEQUENCE [LARGE SCALE GENOMIC DNA]</scope>
    <source>
        <strain evidence="2">NAU3</strain>
        <tissue evidence="2">Gut</tissue>
    </source>
</reference>
<feature type="region of interest" description="Disordered" evidence="1">
    <location>
        <begin position="775"/>
        <end position="817"/>
    </location>
</feature>
<dbReference type="EMBL" id="JARBJD010000754">
    <property type="protein sequence ID" value="KAK2940078.1"/>
    <property type="molecule type" value="Genomic_DNA"/>
</dbReference>
<name>A0ABQ9WL43_9EUKA</name>
<proteinExistence type="predicted"/>
<accession>A0ABQ9WL43</accession>
<gene>
    <name evidence="2" type="ORF">BLNAU_25012</name>
</gene>
<evidence type="ECO:0000313" key="2">
    <source>
        <dbReference type="EMBL" id="KAK2940078.1"/>
    </source>
</evidence>